<reference evidence="1" key="2">
    <citation type="journal article" date="2020" name="Nat. Commun.">
        <title>Large-scale genome sequencing of mycorrhizal fungi provides insights into the early evolution of symbiotic traits.</title>
        <authorList>
            <person name="Miyauchi S."/>
            <person name="Kiss E."/>
            <person name="Kuo A."/>
            <person name="Drula E."/>
            <person name="Kohler A."/>
            <person name="Sanchez-Garcia M."/>
            <person name="Morin E."/>
            <person name="Andreopoulos B."/>
            <person name="Barry K.W."/>
            <person name="Bonito G."/>
            <person name="Buee M."/>
            <person name="Carver A."/>
            <person name="Chen C."/>
            <person name="Cichocki N."/>
            <person name="Clum A."/>
            <person name="Culley D."/>
            <person name="Crous P.W."/>
            <person name="Fauchery L."/>
            <person name="Girlanda M."/>
            <person name="Hayes R.D."/>
            <person name="Keri Z."/>
            <person name="LaButti K."/>
            <person name="Lipzen A."/>
            <person name="Lombard V."/>
            <person name="Magnuson J."/>
            <person name="Maillard F."/>
            <person name="Murat C."/>
            <person name="Nolan M."/>
            <person name="Ohm R.A."/>
            <person name="Pangilinan J."/>
            <person name="Pereira M.F."/>
            <person name="Perotto S."/>
            <person name="Peter M."/>
            <person name="Pfister S."/>
            <person name="Riley R."/>
            <person name="Sitrit Y."/>
            <person name="Stielow J.B."/>
            <person name="Szollosi G."/>
            <person name="Zifcakova L."/>
            <person name="Stursova M."/>
            <person name="Spatafora J.W."/>
            <person name="Tedersoo L."/>
            <person name="Vaario L.M."/>
            <person name="Yamada A."/>
            <person name="Yan M."/>
            <person name="Wang P."/>
            <person name="Xu J."/>
            <person name="Bruns T."/>
            <person name="Baldrian P."/>
            <person name="Vilgalys R."/>
            <person name="Dunand C."/>
            <person name="Henrissat B."/>
            <person name="Grigoriev I.V."/>
            <person name="Hibbett D."/>
            <person name="Nagy L.G."/>
            <person name="Martin F.M."/>
        </authorList>
    </citation>
    <scope>NUCLEOTIDE SEQUENCE</scope>
    <source>
        <strain evidence="1">P2</strain>
    </source>
</reference>
<protein>
    <submittedName>
        <fullName evidence="1">Uncharacterized protein</fullName>
    </submittedName>
</protein>
<accession>A0ACB6YYA4</accession>
<dbReference type="Proteomes" id="UP000886501">
    <property type="component" value="Unassembled WGS sequence"/>
</dbReference>
<keyword evidence="2" id="KW-1185">Reference proteome</keyword>
<dbReference type="EMBL" id="MU118482">
    <property type="protein sequence ID" value="KAF9642430.1"/>
    <property type="molecule type" value="Genomic_DNA"/>
</dbReference>
<evidence type="ECO:0000313" key="1">
    <source>
        <dbReference type="EMBL" id="KAF9642430.1"/>
    </source>
</evidence>
<evidence type="ECO:0000313" key="2">
    <source>
        <dbReference type="Proteomes" id="UP000886501"/>
    </source>
</evidence>
<organism evidence="1 2">
    <name type="scientific">Thelephora ganbajun</name>
    <name type="common">Ganba fungus</name>
    <dbReference type="NCBI Taxonomy" id="370292"/>
    <lineage>
        <taxon>Eukaryota</taxon>
        <taxon>Fungi</taxon>
        <taxon>Dikarya</taxon>
        <taxon>Basidiomycota</taxon>
        <taxon>Agaricomycotina</taxon>
        <taxon>Agaricomycetes</taxon>
        <taxon>Thelephorales</taxon>
        <taxon>Thelephoraceae</taxon>
        <taxon>Thelephora</taxon>
    </lineage>
</organism>
<proteinExistence type="predicted"/>
<reference evidence="1" key="1">
    <citation type="submission" date="2019-10" db="EMBL/GenBank/DDBJ databases">
        <authorList>
            <consortium name="DOE Joint Genome Institute"/>
            <person name="Kuo A."/>
            <person name="Miyauchi S."/>
            <person name="Kiss E."/>
            <person name="Drula E."/>
            <person name="Kohler A."/>
            <person name="Sanchez-Garcia M."/>
            <person name="Andreopoulos B."/>
            <person name="Barry K.W."/>
            <person name="Bonito G."/>
            <person name="Buee M."/>
            <person name="Carver A."/>
            <person name="Chen C."/>
            <person name="Cichocki N."/>
            <person name="Clum A."/>
            <person name="Culley D."/>
            <person name="Crous P.W."/>
            <person name="Fauchery L."/>
            <person name="Girlanda M."/>
            <person name="Hayes R."/>
            <person name="Keri Z."/>
            <person name="Labutti K."/>
            <person name="Lipzen A."/>
            <person name="Lombard V."/>
            <person name="Magnuson J."/>
            <person name="Maillard F."/>
            <person name="Morin E."/>
            <person name="Murat C."/>
            <person name="Nolan M."/>
            <person name="Ohm R."/>
            <person name="Pangilinan J."/>
            <person name="Pereira M."/>
            <person name="Perotto S."/>
            <person name="Peter M."/>
            <person name="Riley R."/>
            <person name="Sitrit Y."/>
            <person name="Stielow B."/>
            <person name="Szollosi G."/>
            <person name="Zifcakova L."/>
            <person name="Stursova M."/>
            <person name="Spatafora J.W."/>
            <person name="Tedersoo L."/>
            <person name="Vaario L.-M."/>
            <person name="Yamada A."/>
            <person name="Yan M."/>
            <person name="Wang P."/>
            <person name="Xu J."/>
            <person name="Bruns T."/>
            <person name="Baldrian P."/>
            <person name="Vilgalys R."/>
            <person name="Henrissat B."/>
            <person name="Grigoriev I.V."/>
            <person name="Hibbett D."/>
            <person name="Nagy L.G."/>
            <person name="Martin F.M."/>
        </authorList>
    </citation>
    <scope>NUCLEOTIDE SEQUENCE</scope>
    <source>
        <strain evidence="1">P2</strain>
    </source>
</reference>
<comment type="caution">
    <text evidence="1">The sequence shown here is derived from an EMBL/GenBank/DDBJ whole genome shotgun (WGS) entry which is preliminary data.</text>
</comment>
<sequence length="149" mass="16122">MDIVRSYPISNSGPDVPAYYRSTTQSSTLESLTFSIVFIAIGELYFTLASFPNLDDLAIVRSPRVPIGIHLPFGKALTGLRTPGKLLPVSVGTQVVIHLLVSACSPKLWISESSKPFGLPSKIPLGQGCPPSHYTETLRNLVQIPQDTT</sequence>
<name>A0ACB6YYA4_THEGA</name>
<gene>
    <name evidence="1" type="ORF">BDM02DRAFT_2255397</name>
</gene>